<sequence>MPTHGCNSPRLPAHLLQMLSSAVLAAVLLLPVALAALCTCPSSPTSGDSPVCGSDGRTYASSCELQCAGLPGLSAAHLGPCNTTVVASRRRRYTVEYPEWDKCFDDRQCAEENCSECAADDLKCRRLCGWNCACGCAGLPTGGLDWDSNERWWKCYQERECTESKSDECKKNCGGYQFCRNLCHMEWTRCVCGCIQHVADTRTSTTTAPTSTTAAPTTSTTAAPTTSTTRAPTTSTTTAPTTAPTTSTTRAPTSITTPPTTSTTTEPTTSTTTPPATSSSATAATNSTLTTSATAPGPAAGVTAATEYRADQQAGSAGPAVSVNLTWGSGLVLVLVLVCVSVCVCLLVCVSVCVLVRWRPSVVCCPLGGDQRLTALCRVGPPAAERTPTKETNRDDVELNSYLQHDA</sequence>
<reference evidence="6 7" key="1">
    <citation type="submission" date="2025-04" db="UniProtKB">
        <authorList>
            <consortium name="RefSeq"/>
        </authorList>
    </citation>
    <scope>IDENTIFICATION</scope>
    <source>
        <tissue evidence="6 7">Whole organism</tissue>
    </source>
</reference>
<feature type="signal peptide" evidence="3">
    <location>
        <begin position="1"/>
        <end position="35"/>
    </location>
</feature>
<evidence type="ECO:0000313" key="5">
    <source>
        <dbReference type="Proteomes" id="UP000504606"/>
    </source>
</evidence>
<dbReference type="RefSeq" id="XP_052121436.1">
    <property type="nucleotide sequence ID" value="XM_052265476.1"/>
</dbReference>
<dbReference type="InterPro" id="IPR002350">
    <property type="entry name" value="Kazal_dom"/>
</dbReference>
<gene>
    <name evidence="6 7 8 9 10" type="primary">LOC113215787</name>
</gene>
<feature type="domain" description="Kazal-like" evidence="4">
    <location>
        <begin position="32"/>
        <end position="83"/>
    </location>
</feature>
<dbReference type="RefSeq" id="XP_052121440.1">
    <property type="nucleotide sequence ID" value="XM_052265480.1"/>
</dbReference>
<accession>A0A9C6U5D5</accession>
<evidence type="ECO:0000313" key="7">
    <source>
        <dbReference type="RefSeq" id="XP_052121437.1"/>
    </source>
</evidence>
<dbReference type="PROSITE" id="PS51465">
    <property type="entry name" value="KAZAL_2"/>
    <property type="match status" value="1"/>
</dbReference>
<evidence type="ECO:0000256" key="1">
    <source>
        <dbReference type="SAM" id="MobiDB-lite"/>
    </source>
</evidence>
<dbReference type="RefSeq" id="XP_052121438.1">
    <property type="nucleotide sequence ID" value="XM_052265478.1"/>
</dbReference>
<dbReference type="SUPFAM" id="SSF100895">
    <property type="entry name" value="Kazal-type serine protease inhibitors"/>
    <property type="match status" value="1"/>
</dbReference>
<dbReference type="GeneID" id="113215787"/>
<dbReference type="Pfam" id="PF07648">
    <property type="entry name" value="Kazal_2"/>
    <property type="match status" value="1"/>
</dbReference>
<evidence type="ECO:0000256" key="2">
    <source>
        <dbReference type="SAM" id="Phobius"/>
    </source>
</evidence>
<name>A0A9C6U5D5_FRAOC</name>
<keyword evidence="2" id="KW-0472">Membrane</keyword>
<dbReference type="Gene3D" id="3.30.60.30">
    <property type="match status" value="1"/>
</dbReference>
<dbReference type="Proteomes" id="UP000504606">
    <property type="component" value="Unplaced"/>
</dbReference>
<keyword evidence="2" id="KW-0812">Transmembrane</keyword>
<dbReference type="KEGG" id="foc:113215787"/>
<evidence type="ECO:0000256" key="3">
    <source>
        <dbReference type="SAM" id="SignalP"/>
    </source>
</evidence>
<dbReference type="InterPro" id="IPR036058">
    <property type="entry name" value="Kazal_dom_sf"/>
</dbReference>
<evidence type="ECO:0000313" key="10">
    <source>
        <dbReference type="RefSeq" id="XP_052121440.1"/>
    </source>
</evidence>
<dbReference type="CDD" id="cd00104">
    <property type="entry name" value="KAZAL_FS"/>
    <property type="match status" value="1"/>
</dbReference>
<dbReference type="RefSeq" id="XP_052121439.1">
    <property type="nucleotide sequence ID" value="XM_052265479.1"/>
</dbReference>
<feature type="region of interest" description="Disordered" evidence="1">
    <location>
        <begin position="205"/>
        <end position="299"/>
    </location>
</feature>
<keyword evidence="5" id="KW-1185">Reference proteome</keyword>
<proteinExistence type="predicted"/>
<protein>
    <submittedName>
        <fullName evidence="6 7">Uncharacterized protein LOC113215787</fullName>
    </submittedName>
</protein>
<dbReference type="OrthoDB" id="328123at2759"/>
<dbReference type="RefSeq" id="XP_052121437.1">
    <property type="nucleotide sequence ID" value="XM_052265477.1"/>
</dbReference>
<evidence type="ECO:0000313" key="9">
    <source>
        <dbReference type="RefSeq" id="XP_052121439.1"/>
    </source>
</evidence>
<feature type="chain" id="PRO_5044697949" evidence="3">
    <location>
        <begin position="36"/>
        <end position="407"/>
    </location>
</feature>
<evidence type="ECO:0000313" key="8">
    <source>
        <dbReference type="RefSeq" id="XP_052121438.1"/>
    </source>
</evidence>
<evidence type="ECO:0000313" key="6">
    <source>
        <dbReference type="RefSeq" id="XP_052121436.1"/>
    </source>
</evidence>
<keyword evidence="2" id="KW-1133">Transmembrane helix</keyword>
<feature type="transmembrane region" description="Helical" evidence="2">
    <location>
        <begin position="331"/>
        <end position="356"/>
    </location>
</feature>
<dbReference type="AlphaFoldDB" id="A0A9C6U5D5"/>
<dbReference type="SMART" id="SM00280">
    <property type="entry name" value="KAZAL"/>
    <property type="match status" value="1"/>
</dbReference>
<evidence type="ECO:0000259" key="4">
    <source>
        <dbReference type="PROSITE" id="PS51465"/>
    </source>
</evidence>
<organism evidence="5 9">
    <name type="scientific">Frankliniella occidentalis</name>
    <name type="common">Western flower thrips</name>
    <name type="synonym">Euthrips occidentalis</name>
    <dbReference type="NCBI Taxonomy" id="133901"/>
    <lineage>
        <taxon>Eukaryota</taxon>
        <taxon>Metazoa</taxon>
        <taxon>Ecdysozoa</taxon>
        <taxon>Arthropoda</taxon>
        <taxon>Hexapoda</taxon>
        <taxon>Insecta</taxon>
        <taxon>Pterygota</taxon>
        <taxon>Neoptera</taxon>
        <taxon>Paraneoptera</taxon>
        <taxon>Thysanoptera</taxon>
        <taxon>Terebrantia</taxon>
        <taxon>Thripoidea</taxon>
        <taxon>Thripidae</taxon>
        <taxon>Frankliniella</taxon>
    </lineage>
</organism>
<keyword evidence="3" id="KW-0732">Signal</keyword>